<dbReference type="GO" id="GO:0005886">
    <property type="term" value="C:plasma membrane"/>
    <property type="evidence" value="ECO:0007669"/>
    <property type="project" value="UniProtKB-SubCell"/>
</dbReference>
<keyword evidence="3 6" id="KW-0812">Transmembrane</keyword>
<comment type="subcellular location">
    <subcellularLocation>
        <location evidence="1">Cell membrane</location>
        <topology evidence="1">Multi-pass membrane protein</topology>
    </subcellularLocation>
</comment>
<dbReference type="PANTHER" id="PTHR47755">
    <property type="entry name" value="CELL DIVISION PROTEIN FTSX"/>
    <property type="match status" value="1"/>
</dbReference>
<protein>
    <submittedName>
        <fullName evidence="8">FtsX-like permease family protein</fullName>
    </submittedName>
</protein>
<dbReference type="RefSeq" id="WP_147121196.1">
    <property type="nucleotide sequence ID" value="NZ_VOPY01000001.1"/>
</dbReference>
<dbReference type="Pfam" id="PF02687">
    <property type="entry name" value="FtsX"/>
    <property type="match status" value="1"/>
</dbReference>
<dbReference type="PANTHER" id="PTHR47755:SF1">
    <property type="entry name" value="CELL DIVISION PROTEIN FTSX"/>
    <property type="match status" value="1"/>
</dbReference>
<evidence type="ECO:0000313" key="9">
    <source>
        <dbReference type="Proteomes" id="UP000321129"/>
    </source>
</evidence>
<dbReference type="InterPro" id="IPR004513">
    <property type="entry name" value="FtsX"/>
</dbReference>
<keyword evidence="9" id="KW-1185">Reference proteome</keyword>
<evidence type="ECO:0000259" key="7">
    <source>
        <dbReference type="Pfam" id="PF02687"/>
    </source>
</evidence>
<dbReference type="InterPro" id="IPR003838">
    <property type="entry name" value="ABC3_permease_C"/>
</dbReference>
<proteinExistence type="predicted"/>
<evidence type="ECO:0000256" key="1">
    <source>
        <dbReference type="ARBA" id="ARBA00004651"/>
    </source>
</evidence>
<feature type="transmembrane region" description="Helical" evidence="6">
    <location>
        <begin position="274"/>
        <end position="295"/>
    </location>
</feature>
<accession>A0A5C6UKN0</accession>
<gene>
    <name evidence="8" type="ORF">FSZ31_00920</name>
</gene>
<evidence type="ECO:0000256" key="5">
    <source>
        <dbReference type="ARBA" id="ARBA00023136"/>
    </source>
</evidence>
<feature type="domain" description="ABC3 transporter permease C-terminal" evidence="7">
    <location>
        <begin position="182"/>
        <end position="303"/>
    </location>
</feature>
<dbReference type="EMBL" id="VOPY01000001">
    <property type="protein sequence ID" value="TXC73359.1"/>
    <property type="molecule type" value="Genomic_DNA"/>
</dbReference>
<evidence type="ECO:0000256" key="6">
    <source>
        <dbReference type="SAM" id="Phobius"/>
    </source>
</evidence>
<keyword evidence="5 6" id="KW-0472">Membrane</keyword>
<dbReference type="AlphaFoldDB" id="A0A5C6UKN0"/>
<dbReference type="Proteomes" id="UP000321129">
    <property type="component" value="Unassembled WGS sequence"/>
</dbReference>
<evidence type="ECO:0000256" key="3">
    <source>
        <dbReference type="ARBA" id="ARBA00022692"/>
    </source>
</evidence>
<evidence type="ECO:0000313" key="8">
    <source>
        <dbReference type="EMBL" id="TXC73359.1"/>
    </source>
</evidence>
<dbReference type="GO" id="GO:0051301">
    <property type="term" value="P:cell division"/>
    <property type="evidence" value="ECO:0007669"/>
    <property type="project" value="InterPro"/>
</dbReference>
<reference evidence="8 9" key="1">
    <citation type="submission" date="2019-08" db="EMBL/GenBank/DDBJ databases">
        <title>Sphingorhabdus soil sp. nov., isolated from arctic soil.</title>
        <authorList>
            <person name="Liu Y."/>
        </authorList>
    </citation>
    <scope>NUCLEOTIDE SEQUENCE [LARGE SCALE GENOMIC DNA]</scope>
    <source>
        <strain evidence="8 9">D-2Q-5-6</strain>
    </source>
</reference>
<keyword evidence="2" id="KW-1003">Cell membrane</keyword>
<feature type="transmembrane region" description="Helical" evidence="6">
    <location>
        <begin position="230"/>
        <end position="254"/>
    </location>
</feature>
<dbReference type="GO" id="GO:0032153">
    <property type="term" value="C:cell division site"/>
    <property type="evidence" value="ECO:0007669"/>
    <property type="project" value="TreeGrafter"/>
</dbReference>
<feature type="transmembrane region" description="Helical" evidence="6">
    <location>
        <begin position="175"/>
        <end position="197"/>
    </location>
</feature>
<evidence type="ECO:0000256" key="4">
    <source>
        <dbReference type="ARBA" id="ARBA00022989"/>
    </source>
</evidence>
<evidence type="ECO:0000256" key="2">
    <source>
        <dbReference type="ARBA" id="ARBA00022475"/>
    </source>
</evidence>
<feature type="transmembrane region" description="Helical" evidence="6">
    <location>
        <begin position="33"/>
        <end position="53"/>
    </location>
</feature>
<comment type="caution">
    <text evidence="8">The sequence shown here is derived from an EMBL/GenBank/DDBJ whole genome shotgun (WGS) entry which is preliminary data.</text>
</comment>
<organism evidence="8 9">
    <name type="scientific">Flavisphingopyxis soli</name>
    <dbReference type="NCBI Taxonomy" id="2601267"/>
    <lineage>
        <taxon>Bacteria</taxon>
        <taxon>Pseudomonadati</taxon>
        <taxon>Pseudomonadota</taxon>
        <taxon>Alphaproteobacteria</taxon>
        <taxon>Sphingomonadales</taxon>
        <taxon>Sphingopyxidaceae</taxon>
        <taxon>Flavisphingopyxis</taxon>
    </lineage>
</organism>
<keyword evidence="4 6" id="KW-1133">Transmembrane helix</keyword>
<name>A0A5C6UKN0_9SPHN</name>
<sequence>MARQILRQLVPARAPAHERALLPEGRLSGPMPWVIAIMLFLTLLSAATGLALFRAAGDVGHDLAGRVTIQIADPNPATRAQKVRDIRAALDGQLYVERVTTVDEAELKTMLRDWLGDAGMAADLPIPALIDVDLVADDPGGLDRLRAAVTRIAPDAGVEPHAAWLGAVSRLIRSLAWLAAALIAMMIVATVATVTLATRGALNTHYATIEILHLIGSTDRQIARLFQRRIAMDATFGCTVGFLAAFIVIMTVGWQFRDVAAGLLSGGSASRGFVWDYVALLALPIAGVAIATWTARLTITRALHRIL</sequence>